<evidence type="ECO:0000256" key="1">
    <source>
        <dbReference type="SAM" id="MobiDB-lite"/>
    </source>
</evidence>
<gene>
    <name evidence="2" type="ORF">GCM10022416_44070</name>
</gene>
<dbReference type="EMBL" id="BAABDO010000076">
    <property type="protein sequence ID" value="GAA4149081.1"/>
    <property type="molecule type" value="Genomic_DNA"/>
</dbReference>
<evidence type="ECO:0008006" key="4">
    <source>
        <dbReference type="Google" id="ProtNLM"/>
    </source>
</evidence>
<reference evidence="3" key="1">
    <citation type="journal article" date="2019" name="Int. J. Syst. Evol. Microbiol.">
        <title>The Global Catalogue of Microorganisms (GCM) 10K type strain sequencing project: providing services to taxonomists for standard genome sequencing and annotation.</title>
        <authorList>
            <consortium name="The Broad Institute Genomics Platform"/>
            <consortium name="The Broad Institute Genome Sequencing Center for Infectious Disease"/>
            <person name="Wu L."/>
            <person name="Ma J."/>
        </authorList>
    </citation>
    <scope>NUCLEOTIDE SEQUENCE [LARGE SCALE GENOMIC DNA]</scope>
    <source>
        <strain evidence="3">JCM 17316</strain>
    </source>
</reference>
<feature type="region of interest" description="Disordered" evidence="1">
    <location>
        <begin position="81"/>
        <end position="141"/>
    </location>
</feature>
<organism evidence="2 3">
    <name type="scientific">Actinomadura keratinilytica</name>
    <dbReference type="NCBI Taxonomy" id="547461"/>
    <lineage>
        <taxon>Bacteria</taxon>
        <taxon>Bacillati</taxon>
        <taxon>Actinomycetota</taxon>
        <taxon>Actinomycetes</taxon>
        <taxon>Streptosporangiales</taxon>
        <taxon>Thermomonosporaceae</taxon>
        <taxon>Actinomadura</taxon>
    </lineage>
</organism>
<protein>
    <recommendedName>
        <fullName evidence="4">Secreted protein</fullName>
    </recommendedName>
</protein>
<dbReference type="Proteomes" id="UP001500266">
    <property type="component" value="Unassembled WGS sequence"/>
</dbReference>
<keyword evidence="3" id="KW-1185">Reference proteome</keyword>
<accession>A0ABP7Z7U2</accession>
<sequence>MRGRPRLPVSPAAFLIFLAALFGLVYEAGGTGAVAPARHHAAAVAQRSVIAAAAAPAEHVPSGRTETGAVFLVNHAHAACASADRPAPPSTAPPAAVPPEDDPALLTCRGRPVLPSDPEAPPDRLPAHDRPARAPPSDTGF</sequence>
<feature type="compositionally biased region" description="Basic and acidic residues" evidence="1">
    <location>
        <begin position="121"/>
        <end position="132"/>
    </location>
</feature>
<evidence type="ECO:0000313" key="2">
    <source>
        <dbReference type="EMBL" id="GAA4149081.1"/>
    </source>
</evidence>
<feature type="compositionally biased region" description="Pro residues" evidence="1">
    <location>
        <begin position="86"/>
        <end position="97"/>
    </location>
</feature>
<proteinExistence type="predicted"/>
<evidence type="ECO:0000313" key="3">
    <source>
        <dbReference type="Proteomes" id="UP001500266"/>
    </source>
</evidence>
<name>A0ABP7Z7U2_9ACTN</name>
<dbReference type="RefSeq" id="WP_345023404.1">
    <property type="nucleotide sequence ID" value="NZ_BAABDO010000076.1"/>
</dbReference>
<comment type="caution">
    <text evidence="2">The sequence shown here is derived from an EMBL/GenBank/DDBJ whole genome shotgun (WGS) entry which is preliminary data.</text>
</comment>